<proteinExistence type="predicted"/>
<keyword evidence="3" id="KW-1185">Reference proteome</keyword>
<dbReference type="AlphaFoldDB" id="A0A7U4E4N7"/>
<dbReference type="PANTHER" id="PTHR36124">
    <property type="match status" value="1"/>
</dbReference>
<dbReference type="Proteomes" id="UP000000493">
    <property type="component" value="Chromosome"/>
</dbReference>
<name>A0A7U4E4N7_RUNSL</name>
<evidence type="ECO:0000313" key="2">
    <source>
        <dbReference type="EMBL" id="AEI47264.1"/>
    </source>
</evidence>
<dbReference type="Pfam" id="PF09995">
    <property type="entry name" value="MPAB_Lcp_cat"/>
    <property type="match status" value="1"/>
</dbReference>
<accession>A0A7U4E4N7</accession>
<dbReference type="InterPro" id="IPR046366">
    <property type="entry name" value="MPAB"/>
</dbReference>
<feature type="domain" description="ER-bound oxygenase mpaB/mpaB'/Rubber oxygenase catalytic" evidence="1">
    <location>
        <begin position="70"/>
        <end position="238"/>
    </location>
</feature>
<dbReference type="InterPro" id="IPR018713">
    <property type="entry name" value="MPAB/Lcp_cat_dom"/>
</dbReference>
<organism evidence="2 3">
    <name type="scientific">Runella slithyformis (strain ATCC 29530 / DSM 19594 / LMG 11500 / NCIMB 11436 / LSU 4)</name>
    <dbReference type="NCBI Taxonomy" id="761193"/>
    <lineage>
        <taxon>Bacteria</taxon>
        <taxon>Pseudomonadati</taxon>
        <taxon>Bacteroidota</taxon>
        <taxon>Cytophagia</taxon>
        <taxon>Cytophagales</taxon>
        <taxon>Spirosomataceae</taxon>
        <taxon>Runella</taxon>
    </lineage>
</organism>
<dbReference type="EMBL" id="CP002859">
    <property type="protein sequence ID" value="AEI47264.1"/>
    <property type="molecule type" value="Genomic_DNA"/>
</dbReference>
<dbReference type="GO" id="GO:0016491">
    <property type="term" value="F:oxidoreductase activity"/>
    <property type="evidence" value="ECO:0007669"/>
    <property type="project" value="InterPro"/>
</dbReference>
<protein>
    <recommendedName>
        <fullName evidence="1">ER-bound oxygenase mpaB/mpaB'/Rubber oxygenase catalytic domain-containing protein</fullName>
    </recommendedName>
</protein>
<dbReference type="RefSeq" id="WP_013926584.1">
    <property type="nucleotide sequence ID" value="NC_015703.1"/>
</dbReference>
<reference evidence="3" key="1">
    <citation type="submission" date="2011-06" db="EMBL/GenBank/DDBJ databases">
        <title>The complete genome of chromosome of Runella slithyformis DSM 19594.</title>
        <authorList>
            <consortium name="US DOE Joint Genome Institute (JGI-PGF)"/>
            <person name="Lucas S."/>
            <person name="Han J."/>
            <person name="Lapidus A."/>
            <person name="Bruce D."/>
            <person name="Goodwin L."/>
            <person name="Pitluck S."/>
            <person name="Peters L."/>
            <person name="Kyrpides N."/>
            <person name="Mavromatis K."/>
            <person name="Ivanova N."/>
            <person name="Ovchinnikova G."/>
            <person name="Zhang X."/>
            <person name="Misra M."/>
            <person name="Detter J.C."/>
            <person name="Tapia R."/>
            <person name="Han C."/>
            <person name="Land M."/>
            <person name="Hauser L."/>
            <person name="Markowitz V."/>
            <person name="Cheng J.-F."/>
            <person name="Hugenholtz P."/>
            <person name="Woyke T."/>
            <person name="Wu D."/>
            <person name="Tindall B."/>
            <person name="Faehrich R."/>
            <person name="Brambilla E."/>
            <person name="Klenk H.-P."/>
            <person name="Eisen J.A."/>
        </authorList>
    </citation>
    <scope>NUCLEOTIDE SEQUENCE [LARGE SCALE GENOMIC DNA]</scope>
    <source>
        <strain evidence="3">ATCC 29530 / DSM 19594 / LMG 11500 / NCIMB 11436 / LSU 4</strain>
    </source>
</reference>
<dbReference type="KEGG" id="rsi:Runsl_0826"/>
<sequence length="298" mass="35091">MKKYSKLLLLFRNPAVRKELERLDPVHDHQRMVQLLAGYEFPFDMVRALELALFHTYASPSISSLLQKTGEFVKRGQKRYDDTSILIAQFMQEGYDSELGRRAIDRMNKIHGHYVIPNEDYLLVLATFVIYPIDWMEKYGWRKMTANEKQALFLFFREVGKRMNLTDIPDTLAELRAFAERYENRHFRYTESNRAIAEATVRIVENWFPKPLRPVVKPVFAALINEKLREAFGYKKPASAFCVLIEGSLRVRKWPLKFITFKPYPTLVGNTHWRTYPKHEFTLETLGPPSLNRKAPKQ</sequence>
<reference evidence="2 3" key="2">
    <citation type="journal article" date="2012" name="Stand. Genomic Sci.">
        <title>Complete genome sequence of the aquatic bacterium Runella slithyformis type strain (LSU 4(T)).</title>
        <authorList>
            <person name="Copeland A."/>
            <person name="Zhang X."/>
            <person name="Misra M."/>
            <person name="Lapidus A."/>
            <person name="Nolan M."/>
            <person name="Lucas S."/>
            <person name="Deshpande S."/>
            <person name="Cheng J.F."/>
            <person name="Tapia R."/>
            <person name="Goodwin L.A."/>
            <person name="Pitluck S."/>
            <person name="Liolios K."/>
            <person name="Pagani I."/>
            <person name="Ivanova N."/>
            <person name="Mikhailova N."/>
            <person name="Pati A."/>
            <person name="Chen A."/>
            <person name="Palaniappan K."/>
            <person name="Land M."/>
            <person name="Hauser L."/>
            <person name="Pan C."/>
            <person name="Jeffries C.D."/>
            <person name="Detter J.C."/>
            <person name="Brambilla E.M."/>
            <person name="Rohde M."/>
            <person name="Djao O.D."/>
            <person name="Goker M."/>
            <person name="Sikorski J."/>
            <person name="Tindall B.J."/>
            <person name="Woyke T."/>
            <person name="Bristow J."/>
            <person name="Eisen J.A."/>
            <person name="Markowitz V."/>
            <person name="Hugenholtz P."/>
            <person name="Kyrpides N.C."/>
            <person name="Klenk H.P."/>
            <person name="Mavromatis K."/>
        </authorList>
    </citation>
    <scope>NUCLEOTIDE SEQUENCE [LARGE SCALE GENOMIC DNA]</scope>
    <source>
        <strain evidence="3">ATCC 29530 / DSM 19594 / LMG 11500 / NCIMB 11436 / LSU 4</strain>
    </source>
</reference>
<dbReference type="PANTHER" id="PTHR36124:SF1">
    <property type="entry name" value="ER-BOUND OXYGENASE MPAB_MPAB'_RUBBER OXYGENASE CATALYTIC DOMAIN-CONTAINING PROTEIN"/>
    <property type="match status" value="1"/>
</dbReference>
<evidence type="ECO:0000313" key="3">
    <source>
        <dbReference type="Proteomes" id="UP000000493"/>
    </source>
</evidence>
<gene>
    <name evidence="2" type="ordered locus">Runsl_0826</name>
</gene>
<evidence type="ECO:0000259" key="1">
    <source>
        <dbReference type="Pfam" id="PF09995"/>
    </source>
</evidence>